<organism evidence="2 5">
    <name type="scientific">Polarella glacialis</name>
    <name type="common">Dinoflagellate</name>
    <dbReference type="NCBI Taxonomy" id="89957"/>
    <lineage>
        <taxon>Eukaryota</taxon>
        <taxon>Sar</taxon>
        <taxon>Alveolata</taxon>
        <taxon>Dinophyceae</taxon>
        <taxon>Suessiales</taxon>
        <taxon>Suessiaceae</taxon>
        <taxon>Polarella</taxon>
    </lineage>
</organism>
<evidence type="ECO:0000256" key="1">
    <source>
        <dbReference type="SAM" id="MobiDB-lite"/>
    </source>
</evidence>
<name>A0A813GQG3_POLGL</name>
<feature type="compositionally biased region" description="Basic and acidic residues" evidence="1">
    <location>
        <begin position="132"/>
        <end position="151"/>
    </location>
</feature>
<evidence type="ECO:0000313" key="3">
    <source>
        <dbReference type="EMBL" id="CAE8652582.1"/>
    </source>
</evidence>
<accession>A0A813GQG3</accession>
<keyword evidence="5" id="KW-1185">Reference proteome</keyword>
<reference evidence="2" key="1">
    <citation type="submission" date="2021-02" db="EMBL/GenBank/DDBJ databases">
        <authorList>
            <person name="Dougan E. K."/>
            <person name="Rhodes N."/>
            <person name="Thang M."/>
            <person name="Chan C."/>
        </authorList>
    </citation>
    <scope>NUCLEOTIDE SEQUENCE</scope>
</reference>
<evidence type="ECO:0000313" key="4">
    <source>
        <dbReference type="EMBL" id="CAE8718713.1"/>
    </source>
</evidence>
<sequence>MSFPPIVPSAPSAADHVGSGSPIPLEGLSGKHSGGPPSPTRAGRLRLPEFEWYLGPMYRRYAEILAERDRANTAQVVKKKVTYTMPPEPAHLKHTTNRTTVHAFSEATYERPLMWHGGAFISSAPSPRKKRDIADAAKKKEGDRKALATTR</sequence>
<feature type="region of interest" description="Disordered" evidence="1">
    <location>
        <begin position="1"/>
        <end position="45"/>
    </location>
</feature>
<dbReference type="Proteomes" id="UP000626109">
    <property type="component" value="Unassembled WGS sequence"/>
</dbReference>
<proteinExistence type="predicted"/>
<dbReference type="AlphaFoldDB" id="A0A813GQG3"/>
<feature type="region of interest" description="Disordered" evidence="1">
    <location>
        <begin position="120"/>
        <end position="151"/>
    </location>
</feature>
<comment type="caution">
    <text evidence="2">The sequence shown here is derived from an EMBL/GenBank/DDBJ whole genome shotgun (WGS) entry which is preliminary data.</text>
</comment>
<evidence type="ECO:0000313" key="2">
    <source>
        <dbReference type="EMBL" id="CAE8627246.1"/>
    </source>
</evidence>
<gene>
    <name evidence="2" type="ORF">PGLA1383_LOCUS44048</name>
    <name evidence="4" type="ORF">PGLA2088_LOCUS40228</name>
    <name evidence="3" type="ORF">PGLA2088_LOCUS9805</name>
</gene>
<dbReference type="EMBL" id="CAJNNW010033405">
    <property type="protein sequence ID" value="CAE8718713.1"/>
    <property type="molecule type" value="Genomic_DNA"/>
</dbReference>
<dbReference type="Proteomes" id="UP000654075">
    <property type="component" value="Unassembled WGS sequence"/>
</dbReference>
<evidence type="ECO:0000313" key="5">
    <source>
        <dbReference type="Proteomes" id="UP000654075"/>
    </source>
</evidence>
<dbReference type="EMBL" id="CAJNNW010010916">
    <property type="protein sequence ID" value="CAE8652582.1"/>
    <property type="molecule type" value="Genomic_DNA"/>
</dbReference>
<protein>
    <submittedName>
        <fullName evidence="2">Uncharacterized protein</fullName>
    </submittedName>
</protein>
<dbReference type="EMBL" id="CAJNNV010029133">
    <property type="protein sequence ID" value="CAE8627246.1"/>
    <property type="molecule type" value="Genomic_DNA"/>
</dbReference>
<dbReference type="OrthoDB" id="425715at2759"/>